<dbReference type="InterPro" id="IPR012338">
    <property type="entry name" value="Beta-lactam/transpept-like"/>
</dbReference>
<proteinExistence type="predicted"/>
<dbReference type="InterPro" id="IPR050789">
    <property type="entry name" value="Diverse_Enzym_Activities"/>
</dbReference>
<dbReference type="PANTHER" id="PTHR43283:SF7">
    <property type="entry name" value="BETA-LACTAMASE-RELATED DOMAIN-CONTAINING PROTEIN"/>
    <property type="match status" value="1"/>
</dbReference>
<dbReference type="Proteomes" id="UP001139447">
    <property type="component" value="Unassembled WGS sequence"/>
</dbReference>
<comment type="caution">
    <text evidence="3">The sequence shown here is derived from an EMBL/GenBank/DDBJ whole genome shotgun (WGS) entry which is preliminary data.</text>
</comment>
<name>A0A9X1VSL9_9BURK</name>
<dbReference type="AlphaFoldDB" id="A0A9X1VSL9"/>
<gene>
    <name evidence="3" type="ORF">MMF98_05165</name>
</gene>
<organism evidence="3 4">
    <name type="scientific">Variovorax terrae</name>
    <dbReference type="NCBI Taxonomy" id="2923278"/>
    <lineage>
        <taxon>Bacteria</taxon>
        <taxon>Pseudomonadati</taxon>
        <taxon>Pseudomonadota</taxon>
        <taxon>Betaproteobacteria</taxon>
        <taxon>Burkholderiales</taxon>
        <taxon>Comamonadaceae</taxon>
        <taxon>Variovorax</taxon>
    </lineage>
</organism>
<dbReference type="Pfam" id="PF00144">
    <property type="entry name" value="Beta-lactamase"/>
    <property type="match status" value="1"/>
</dbReference>
<accession>A0A9X1VSL9</accession>
<dbReference type="PANTHER" id="PTHR43283">
    <property type="entry name" value="BETA-LACTAMASE-RELATED"/>
    <property type="match status" value="1"/>
</dbReference>
<evidence type="ECO:0000313" key="4">
    <source>
        <dbReference type="Proteomes" id="UP001139447"/>
    </source>
</evidence>
<feature type="domain" description="Beta-lactamase-related" evidence="2">
    <location>
        <begin position="131"/>
        <end position="418"/>
    </location>
</feature>
<sequence>MILSRRRRPLAERLILPALLGAASLAALPAAAQAPQLPPPDAVSLDKLGYMSTFPPTPEQRVDLTNSYKYPQLRWTMQHLRELVPTHNIRRGAAPASALPAAPKPLDGYVFEDDKGQKITVADWLKATYTDAIVVLHKGRVVYERYDNQMKPSSPHLLFSVTKSFTGLMAAQLVHDGKIDDQALVTKYVPELAGSAWGDMKVREVMDMTGAVRFREVYTDPTTEIFGYSWSSGLLPRPPGYQGATNIYDFLKTLKKEGEHGAGFTYRTVHSEVLGWIVSRVTGRHWADLMSENIWQKLGMEEDAYVMVDSVGTPLQGAGLNATARDLARVGEMLRLGGSFNGQKIFDKAVIDDTAKGGDREKFKAGGMPFRPGYSYRNQWWILHNADGAYEASGIHGQMIHINPAAEMVVVKLSSHPVAGAGFTHPLTLKAWAALAQAVRQ</sequence>
<dbReference type="SUPFAM" id="SSF56601">
    <property type="entry name" value="beta-lactamase/transpeptidase-like"/>
    <property type="match status" value="1"/>
</dbReference>
<reference evidence="3" key="1">
    <citation type="submission" date="2022-03" db="EMBL/GenBank/DDBJ databases">
        <authorList>
            <person name="Woo C.Y."/>
        </authorList>
    </citation>
    <scope>NUCLEOTIDE SEQUENCE</scope>
    <source>
        <strain evidence="3">CYS-02</strain>
    </source>
</reference>
<dbReference type="RefSeq" id="WP_243304997.1">
    <property type="nucleotide sequence ID" value="NZ_JALGBI010000001.1"/>
</dbReference>
<keyword evidence="1" id="KW-0732">Signal</keyword>
<evidence type="ECO:0000259" key="2">
    <source>
        <dbReference type="Pfam" id="PF00144"/>
    </source>
</evidence>
<keyword evidence="4" id="KW-1185">Reference proteome</keyword>
<dbReference type="Gene3D" id="3.40.710.10">
    <property type="entry name" value="DD-peptidase/beta-lactamase superfamily"/>
    <property type="match status" value="1"/>
</dbReference>
<protein>
    <submittedName>
        <fullName evidence="3">Beta-lactamase family protein</fullName>
    </submittedName>
</protein>
<dbReference type="EMBL" id="JALGBI010000001">
    <property type="protein sequence ID" value="MCJ0762597.1"/>
    <property type="molecule type" value="Genomic_DNA"/>
</dbReference>
<dbReference type="InterPro" id="IPR001466">
    <property type="entry name" value="Beta-lactam-related"/>
</dbReference>
<feature type="chain" id="PRO_5040886084" evidence="1">
    <location>
        <begin position="33"/>
        <end position="441"/>
    </location>
</feature>
<feature type="signal peptide" evidence="1">
    <location>
        <begin position="1"/>
        <end position="32"/>
    </location>
</feature>
<evidence type="ECO:0000313" key="3">
    <source>
        <dbReference type="EMBL" id="MCJ0762597.1"/>
    </source>
</evidence>
<evidence type="ECO:0000256" key="1">
    <source>
        <dbReference type="SAM" id="SignalP"/>
    </source>
</evidence>